<gene>
    <name evidence="1" type="ORF">SOIL9_57230</name>
</gene>
<name>A0A6P2CST6_9BACT</name>
<evidence type="ECO:0000313" key="2">
    <source>
        <dbReference type="Proteomes" id="UP000464178"/>
    </source>
</evidence>
<accession>A0A6P2CST6</accession>
<evidence type="ECO:0008006" key="3">
    <source>
        <dbReference type="Google" id="ProtNLM"/>
    </source>
</evidence>
<dbReference type="KEGG" id="gms:SOIL9_57230"/>
<dbReference type="Proteomes" id="UP000464178">
    <property type="component" value="Chromosome"/>
</dbReference>
<protein>
    <recommendedName>
        <fullName evidence="3">FAD-dependent oxidoreductase</fullName>
    </recommendedName>
</protein>
<dbReference type="GO" id="GO:0008734">
    <property type="term" value="F:L-aspartate oxidase activity"/>
    <property type="evidence" value="ECO:0007669"/>
    <property type="project" value="InterPro"/>
</dbReference>
<dbReference type="InterPro" id="IPR005288">
    <property type="entry name" value="NadB"/>
</dbReference>
<dbReference type="Gene3D" id="3.50.50.60">
    <property type="entry name" value="FAD/NAD(P)-binding domain"/>
    <property type="match status" value="1"/>
</dbReference>
<dbReference type="SUPFAM" id="SSF51905">
    <property type="entry name" value="FAD/NAD(P)-binding domain"/>
    <property type="match status" value="1"/>
</dbReference>
<dbReference type="PANTHER" id="PTHR42716">
    <property type="entry name" value="L-ASPARTATE OXIDASE"/>
    <property type="match status" value="1"/>
</dbReference>
<reference evidence="1 2" key="1">
    <citation type="submission" date="2019-05" db="EMBL/GenBank/DDBJ databases">
        <authorList>
            <consortium name="Science for Life Laboratories"/>
        </authorList>
    </citation>
    <scope>NUCLEOTIDE SEQUENCE [LARGE SCALE GENOMIC DNA]</scope>
    <source>
        <strain evidence="1">Soil9</strain>
    </source>
</reference>
<sequence>MNRRAFLSLSAFTPFAHMLPAYGQMRDPAKPERELTADLVIFGAGVGGIACALAAARKGLKVILTEEYDWIGGQLTAQAVPPDEHTWIETQGSTKTYRAFRAKVRDYYRRSYPLTEDAAKNRLLNPGAGSVSKLCHEPRVALAVLLEMLAPHLASGRVKLLQPFRAMSAQTDGDTITAVFGQFKNGKPINLVAPYFADATETGDLLPIAKVEYVTGAESSSDTREPHAPDRAQPNNHQAFTICFAMDYEADKDNTIEKPVGYNQWRDYVPKMTPAWPGNLLSWDMADPKTLKTRAVGFDPTGAAVKGLNLWTYRRIVAKDNFADGSGLSDVCLVNWPQNDYWLGNLYGNGKEGWEHQLAGRRLSECLFYWMQTEAPHPSGKKEGWKGLRLRGDVTGTEDGDGLAMAPYIRESRRIKAQFTVTENHVGVDARAKHLGKKPGEFTAEQFKDSVGTGSYRIDLHPSSGGDNYIDVSSLPFQIPLGTLIPERVENLLPACKNIGTTHITNGCYRLHPVEWSIGEAVGELVAFCTTKKRVPRQVRKDAKLLADFQTELSNAGCDLDWPANIAKTVR</sequence>
<dbReference type="InterPro" id="IPR036188">
    <property type="entry name" value="FAD/NAD-bd_sf"/>
</dbReference>
<keyword evidence="2" id="KW-1185">Reference proteome</keyword>
<dbReference type="AlphaFoldDB" id="A0A6P2CST6"/>
<dbReference type="Pfam" id="PF12831">
    <property type="entry name" value="FAD_oxidored"/>
    <property type="match status" value="1"/>
</dbReference>
<dbReference type="EMBL" id="LR593886">
    <property type="protein sequence ID" value="VTR91991.1"/>
    <property type="molecule type" value="Genomic_DNA"/>
</dbReference>
<dbReference type="RefSeq" id="WP_162666916.1">
    <property type="nucleotide sequence ID" value="NZ_LR593886.1"/>
</dbReference>
<proteinExistence type="predicted"/>
<keyword evidence="1" id="KW-0449">Lipoprotein</keyword>
<organism evidence="1 2">
    <name type="scientific">Gemmata massiliana</name>
    <dbReference type="NCBI Taxonomy" id="1210884"/>
    <lineage>
        <taxon>Bacteria</taxon>
        <taxon>Pseudomonadati</taxon>
        <taxon>Planctomycetota</taxon>
        <taxon>Planctomycetia</taxon>
        <taxon>Gemmatales</taxon>
        <taxon>Gemmataceae</taxon>
        <taxon>Gemmata</taxon>
    </lineage>
</organism>
<dbReference type="PANTHER" id="PTHR42716:SF1">
    <property type="entry name" value="SLL0471 PROTEIN"/>
    <property type="match status" value="1"/>
</dbReference>
<evidence type="ECO:0000313" key="1">
    <source>
        <dbReference type="EMBL" id="VTR91991.1"/>
    </source>
</evidence>
<dbReference type="GO" id="GO:0009435">
    <property type="term" value="P:NAD+ biosynthetic process"/>
    <property type="evidence" value="ECO:0007669"/>
    <property type="project" value="InterPro"/>
</dbReference>